<dbReference type="Gene3D" id="1.10.3720.10">
    <property type="entry name" value="MetI-like"/>
    <property type="match status" value="1"/>
</dbReference>
<evidence type="ECO:0000256" key="4">
    <source>
        <dbReference type="ARBA" id="ARBA00022692"/>
    </source>
</evidence>
<evidence type="ECO:0000256" key="8">
    <source>
        <dbReference type="SAM" id="MobiDB-lite"/>
    </source>
</evidence>
<feature type="transmembrane region" description="Helical" evidence="7">
    <location>
        <begin position="214"/>
        <end position="236"/>
    </location>
</feature>
<proteinExistence type="inferred from homology"/>
<feature type="transmembrane region" description="Helical" evidence="7">
    <location>
        <begin position="173"/>
        <end position="193"/>
    </location>
</feature>
<dbReference type="OrthoDB" id="9771544at2"/>
<accession>A0A0D7X4L8</accession>
<keyword evidence="3" id="KW-1003">Cell membrane</keyword>
<evidence type="ECO:0000256" key="7">
    <source>
        <dbReference type="RuleBase" id="RU363032"/>
    </source>
</evidence>
<name>A0A0D7X4L8_9BACL</name>
<feature type="transmembrane region" description="Helical" evidence="7">
    <location>
        <begin position="272"/>
        <end position="292"/>
    </location>
</feature>
<keyword evidence="4 7" id="KW-0812">Transmembrane</keyword>
<comment type="subcellular location">
    <subcellularLocation>
        <location evidence="1 7">Cell membrane</location>
        <topology evidence="1 7">Multi-pass membrane protein</topology>
    </subcellularLocation>
</comment>
<keyword evidence="11" id="KW-1185">Reference proteome</keyword>
<gene>
    <name evidence="10" type="ORF">QD47_14030</name>
</gene>
<dbReference type="PATRIC" id="fig|159743.3.peg.3119"/>
<keyword evidence="5 7" id="KW-1133">Transmembrane helix</keyword>
<dbReference type="RefSeq" id="WP_044646721.1">
    <property type="nucleotide sequence ID" value="NZ_JTHP01000026.1"/>
</dbReference>
<dbReference type="GO" id="GO:0005886">
    <property type="term" value="C:plasma membrane"/>
    <property type="evidence" value="ECO:0007669"/>
    <property type="project" value="UniProtKB-SubCell"/>
</dbReference>
<feature type="domain" description="ABC transmembrane type-1" evidence="9">
    <location>
        <begin position="102"/>
        <end position="293"/>
    </location>
</feature>
<dbReference type="PANTHER" id="PTHR43744">
    <property type="entry name" value="ABC TRANSPORTER PERMEASE PROTEIN MG189-RELATED-RELATED"/>
    <property type="match status" value="1"/>
</dbReference>
<dbReference type="InterPro" id="IPR000515">
    <property type="entry name" value="MetI-like"/>
</dbReference>
<evidence type="ECO:0000313" key="11">
    <source>
        <dbReference type="Proteomes" id="UP000032534"/>
    </source>
</evidence>
<dbReference type="InterPro" id="IPR035906">
    <property type="entry name" value="MetI-like_sf"/>
</dbReference>
<feature type="transmembrane region" description="Helical" evidence="7">
    <location>
        <begin position="101"/>
        <end position="125"/>
    </location>
</feature>
<evidence type="ECO:0000259" key="9">
    <source>
        <dbReference type="PROSITE" id="PS50928"/>
    </source>
</evidence>
<feature type="compositionally biased region" description="Polar residues" evidence="8">
    <location>
        <begin position="1"/>
        <end position="13"/>
    </location>
</feature>
<feature type="transmembrane region" description="Helical" evidence="7">
    <location>
        <begin position="41"/>
        <end position="62"/>
    </location>
</feature>
<feature type="transmembrane region" description="Helical" evidence="7">
    <location>
        <begin position="137"/>
        <end position="161"/>
    </location>
</feature>
<dbReference type="GO" id="GO:0005524">
    <property type="term" value="F:ATP binding"/>
    <property type="evidence" value="ECO:0007669"/>
    <property type="project" value="UniProtKB-KW"/>
</dbReference>
<dbReference type="Pfam" id="PF00528">
    <property type="entry name" value="BPD_transp_1"/>
    <property type="match status" value="1"/>
</dbReference>
<sequence length="308" mass="34557">MNQVASSVNNSPTPKQPHPQPERSRSPATTTRAKPLKISRVLLYVVLIMGSILMLLPFVWLIRSSLMGTSQIFVFPPEWIPSPFQWSNYPEALTSVPFGRYFMNTFMIEVCVLAGVMMTSIVSAFTFARLRWPGRNLIFSLLIGSMMLPYAVTLIPTFVMWRELGGLNTFLPLIVPAWFGGGAFNIFLMRQFMLTIPRDLDEAAYMDGGTPLTVLWRVIIPLSSPALIVIGIFTFIDVWNDFLGPIIYLSDEKHFTLALGLATFRGLNNTNWPYLMAASSTILAPIVLIFFIGQRYFIEGITLTGIKG</sequence>
<reference evidence="10 11" key="1">
    <citation type="submission" date="2014-11" db="EMBL/GenBank/DDBJ databases">
        <title>Draft Genome Sequences of Paenibacillus polymyxa NRRL B-30509 and Paenibacillus terrae NRRL B-30644, Strains from a Poultry Environment that Produce Tridecaptin A and Paenicidins.</title>
        <authorList>
            <person name="van Belkum M.J."/>
            <person name="Lohans C.T."/>
            <person name="Vederas J.C."/>
        </authorList>
    </citation>
    <scope>NUCLEOTIDE SEQUENCE [LARGE SCALE GENOMIC DNA]</scope>
    <source>
        <strain evidence="10 11">NRRL B-30644</strain>
    </source>
</reference>
<keyword evidence="10" id="KW-0547">Nucleotide-binding</keyword>
<dbReference type="EMBL" id="JTHP01000026">
    <property type="protein sequence ID" value="KJD44982.1"/>
    <property type="molecule type" value="Genomic_DNA"/>
</dbReference>
<organism evidence="10 11">
    <name type="scientific">Paenibacillus terrae</name>
    <dbReference type="NCBI Taxonomy" id="159743"/>
    <lineage>
        <taxon>Bacteria</taxon>
        <taxon>Bacillati</taxon>
        <taxon>Bacillota</taxon>
        <taxon>Bacilli</taxon>
        <taxon>Bacillales</taxon>
        <taxon>Paenibacillaceae</taxon>
        <taxon>Paenibacillus</taxon>
    </lineage>
</organism>
<keyword evidence="2 7" id="KW-0813">Transport</keyword>
<evidence type="ECO:0000256" key="1">
    <source>
        <dbReference type="ARBA" id="ARBA00004651"/>
    </source>
</evidence>
<dbReference type="SUPFAM" id="SSF161098">
    <property type="entry name" value="MetI-like"/>
    <property type="match status" value="1"/>
</dbReference>
<dbReference type="GO" id="GO:0055085">
    <property type="term" value="P:transmembrane transport"/>
    <property type="evidence" value="ECO:0007669"/>
    <property type="project" value="InterPro"/>
</dbReference>
<dbReference type="AlphaFoldDB" id="A0A0D7X4L8"/>
<evidence type="ECO:0000256" key="2">
    <source>
        <dbReference type="ARBA" id="ARBA00022448"/>
    </source>
</evidence>
<comment type="caution">
    <text evidence="10">The sequence shown here is derived from an EMBL/GenBank/DDBJ whole genome shotgun (WGS) entry which is preliminary data.</text>
</comment>
<evidence type="ECO:0000256" key="6">
    <source>
        <dbReference type="ARBA" id="ARBA00023136"/>
    </source>
</evidence>
<feature type="region of interest" description="Disordered" evidence="8">
    <location>
        <begin position="1"/>
        <end position="31"/>
    </location>
</feature>
<evidence type="ECO:0000256" key="5">
    <source>
        <dbReference type="ARBA" id="ARBA00022989"/>
    </source>
</evidence>
<dbReference type="CDD" id="cd06261">
    <property type="entry name" value="TM_PBP2"/>
    <property type="match status" value="1"/>
</dbReference>
<dbReference type="PROSITE" id="PS50928">
    <property type="entry name" value="ABC_TM1"/>
    <property type="match status" value="1"/>
</dbReference>
<dbReference type="Proteomes" id="UP000032534">
    <property type="component" value="Unassembled WGS sequence"/>
</dbReference>
<keyword evidence="6 7" id="KW-0472">Membrane</keyword>
<comment type="similarity">
    <text evidence="7">Belongs to the binding-protein-dependent transport system permease family.</text>
</comment>
<keyword evidence="10" id="KW-0067">ATP-binding</keyword>
<evidence type="ECO:0000313" key="10">
    <source>
        <dbReference type="EMBL" id="KJD44982.1"/>
    </source>
</evidence>
<dbReference type="PANTHER" id="PTHR43744:SF12">
    <property type="entry name" value="ABC TRANSPORTER PERMEASE PROTEIN MG189-RELATED"/>
    <property type="match status" value="1"/>
</dbReference>
<evidence type="ECO:0000256" key="3">
    <source>
        <dbReference type="ARBA" id="ARBA00022475"/>
    </source>
</evidence>
<protein>
    <submittedName>
        <fullName evidence="10">Sugar ABC transporter ATP-binding protein</fullName>
    </submittedName>
</protein>